<evidence type="ECO:0000313" key="2">
    <source>
        <dbReference type="Ensembl" id="ENSZALP00000002156.1"/>
    </source>
</evidence>
<reference evidence="2" key="1">
    <citation type="submission" date="2025-08" db="UniProtKB">
        <authorList>
            <consortium name="Ensembl"/>
        </authorList>
    </citation>
    <scope>IDENTIFICATION</scope>
</reference>
<feature type="compositionally biased region" description="Acidic residues" evidence="1">
    <location>
        <begin position="55"/>
        <end position="69"/>
    </location>
</feature>
<sequence>MVSQPSLTVLSGCRHATGKAQHGNFLVAIKQEKGESARVGGEKPEEEVSARAPGEEEGLAQGQEEEEDPSQWPQSPCDGLRALPERAARADPHTAPRPALPRDHKDAGSRVEQTAGWAVGREALPGS</sequence>
<dbReference type="Proteomes" id="UP000694413">
    <property type="component" value="Unassembled WGS sequence"/>
</dbReference>
<accession>A0A8D2M4Y7</accession>
<evidence type="ECO:0000313" key="3">
    <source>
        <dbReference type="Proteomes" id="UP000694413"/>
    </source>
</evidence>
<dbReference type="Ensembl" id="ENSZALT00000003774.1">
    <property type="protein sequence ID" value="ENSZALP00000002156.1"/>
    <property type="gene ID" value="ENSZALG00000002432.1"/>
</dbReference>
<evidence type="ECO:0000256" key="1">
    <source>
        <dbReference type="SAM" id="MobiDB-lite"/>
    </source>
</evidence>
<reference evidence="2" key="2">
    <citation type="submission" date="2025-09" db="UniProtKB">
        <authorList>
            <consortium name="Ensembl"/>
        </authorList>
    </citation>
    <scope>IDENTIFICATION</scope>
</reference>
<organism evidence="2 3">
    <name type="scientific">Zonotrichia albicollis</name>
    <name type="common">White-throated sparrow</name>
    <name type="synonym">Fringilla albicollis</name>
    <dbReference type="NCBI Taxonomy" id="44394"/>
    <lineage>
        <taxon>Eukaryota</taxon>
        <taxon>Metazoa</taxon>
        <taxon>Chordata</taxon>
        <taxon>Craniata</taxon>
        <taxon>Vertebrata</taxon>
        <taxon>Euteleostomi</taxon>
        <taxon>Archelosauria</taxon>
        <taxon>Archosauria</taxon>
        <taxon>Dinosauria</taxon>
        <taxon>Saurischia</taxon>
        <taxon>Theropoda</taxon>
        <taxon>Coelurosauria</taxon>
        <taxon>Aves</taxon>
        <taxon>Neognathae</taxon>
        <taxon>Neoaves</taxon>
        <taxon>Telluraves</taxon>
        <taxon>Australaves</taxon>
        <taxon>Passeriformes</taxon>
        <taxon>Passerellidae</taxon>
        <taxon>Zonotrichia</taxon>
    </lineage>
</organism>
<feature type="compositionally biased region" description="Basic and acidic residues" evidence="1">
    <location>
        <begin position="32"/>
        <end position="49"/>
    </location>
</feature>
<proteinExistence type="predicted"/>
<keyword evidence="3" id="KW-1185">Reference proteome</keyword>
<name>A0A8D2M4Y7_ZONAL</name>
<feature type="region of interest" description="Disordered" evidence="1">
    <location>
        <begin position="32"/>
        <end position="127"/>
    </location>
</feature>
<dbReference type="AlphaFoldDB" id="A0A8D2M4Y7"/>
<feature type="compositionally biased region" description="Basic and acidic residues" evidence="1">
    <location>
        <begin position="83"/>
        <end position="109"/>
    </location>
</feature>
<protein>
    <submittedName>
        <fullName evidence="2">Uncharacterized protein</fullName>
    </submittedName>
</protein>